<dbReference type="GO" id="GO:0005524">
    <property type="term" value="F:ATP binding"/>
    <property type="evidence" value="ECO:0007669"/>
    <property type="project" value="UniProtKB-KW"/>
</dbReference>
<dbReference type="Pfam" id="PF01163">
    <property type="entry name" value="RIO1"/>
    <property type="match status" value="1"/>
</dbReference>
<evidence type="ECO:0000256" key="4">
    <source>
        <dbReference type="ARBA" id="ARBA00022527"/>
    </source>
</evidence>
<evidence type="ECO:0000256" key="7">
    <source>
        <dbReference type="ARBA" id="ARBA00022741"/>
    </source>
</evidence>
<dbReference type="FunFam" id="1.10.10.10:FF:000647">
    <property type="entry name" value="Serine/threonine protein kinase"/>
    <property type="match status" value="1"/>
</dbReference>
<dbReference type="FunCoup" id="A0A554MXU0">
    <property type="interactions" value="105"/>
</dbReference>
<keyword evidence="8" id="KW-0418">Kinase</keyword>
<dbReference type="InterPro" id="IPR000687">
    <property type="entry name" value="RIO_kinase"/>
</dbReference>
<evidence type="ECO:0000313" key="15">
    <source>
        <dbReference type="Proteomes" id="UP000319894"/>
    </source>
</evidence>
<evidence type="ECO:0000259" key="13">
    <source>
        <dbReference type="SMART" id="SM00090"/>
    </source>
</evidence>
<reference evidence="14 15" key="1">
    <citation type="submission" date="2018-06" db="EMBL/GenBank/DDBJ databases">
        <title>Natronomonas sp. F16-60 a new haloarchaeon isolated from a solar saltern of Isla Cristina, Huelva, Spain.</title>
        <authorList>
            <person name="Duran-Viseras A."/>
            <person name="Sanchez-Porro C."/>
            <person name="Ventosa A."/>
        </authorList>
    </citation>
    <scope>NUCLEOTIDE SEQUENCE [LARGE SCALE GENOMIC DNA]</scope>
    <source>
        <strain evidence="14 15">F16-60</strain>
    </source>
</reference>
<evidence type="ECO:0000256" key="5">
    <source>
        <dbReference type="ARBA" id="ARBA00022679"/>
    </source>
</evidence>
<dbReference type="InterPro" id="IPR036390">
    <property type="entry name" value="WH_DNA-bd_sf"/>
</dbReference>
<dbReference type="Gene3D" id="1.10.510.10">
    <property type="entry name" value="Transferase(Phosphotransferase) domain 1"/>
    <property type="match status" value="1"/>
</dbReference>
<dbReference type="InterPro" id="IPR015285">
    <property type="entry name" value="RIO2_wHTH_N"/>
</dbReference>
<dbReference type="GO" id="GO:0030490">
    <property type="term" value="P:maturation of SSU-rRNA"/>
    <property type="evidence" value="ECO:0007669"/>
    <property type="project" value="TreeGrafter"/>
</dbReference>
<dbReference type="GO" id="GO:0004674">
    <property type="term" value="F:protein serine/threonine kinase activity"/>
    <property type="evidence" value="ECO:0007669"/>
    <property type="project" value="UniProtKB-KW"/>
</dbReference>
<dbReference type="AlphaFoldDB" id="A0A554MXU0"/>
<dbReference type="PANTHER" id="PTHR45852:SF1">
    <property type="entry name" value="SERINE_THREONINE-PROTEIN KINASE RIO2"/>
    <property type="match status" value="1"/>
</dbReference>
<accession>A0A554MXU0</accession>
<dbReference type="SUPFAM" id="SSF56112">
    <property type="entry name" value="Protein kinase-like (PK-like)"/>
    <property type="match status" value="1"/>
</dbReference>
<evidence type="ECO:0000256" key="1">
    <source>
        <dbReference type="ARBA" id="ARBA00001946"/>
    </source>
</evidence>
<evidence type="ECO:0000256" key="6">
    <source>
        <dbReference type="ARBA" id="ARBA00022723"/>
    </source>
</evidence>
<protein>
    <recommendedName>
        <fullName evidence="3">non-specific serine/threonine protein kinase</fullName>
        <ecNumber evidence="3">2.7.11.1</ecNumber>
    </recommendedName>
</protein>
<dbReference type="PANTHER" id="PTHR45852">
    <property type="entry name" value="SER/THR-PROTEIN KINASE RIO2"/>
    <property type="match status" value="1"/>
</dbReference>
<dbReference type="InterPro" id="IPR011009">
    <property type="entry name" value="Kinase-like_dom_sf"/>
</dbReference>
<organism evidence="14 15">
    <name type="scientific">Haloglomus irregulare</name>
    <dbReference type="NCBI Taxonomy" id="2234134"/>
    <lineage>
        <taxon>Archaea</taxon>
        <taxon>Methanobacteriati</taxon>
        <taxon>Methanobacteriota</taxon>
        <taxon>Stenosarchaea group</taxon>
        <taxon>Halobacteria</taxon>
        <taxon>Halobacteriales</taxon>
        <taxon>Natronomonadaceae</taxon>
        <taxon>Haloglomus</taxon>
    </lineage>
</organism>
<evidence type="ECO:0000256" key="2">
    <source>
        <dbReference type="ARBA" id="ARBA00009196"/>
    </source>
</evidence>
<dbReference type="Pfam" id="PF09202">
    <property type="entry name" value="Rio2_N"/>
    <property type="match status" value="1"/>
</dbReference>
<keyword evidence="9" id="KW-0067">ATP-binding</keyword>
<dbReference type="EMBL" id="QMDX01000009">
    <property type="protein sequence ID" value="TSD09941.1"/>
    <property type="molecule type" value="Genomic_DNA"/>
</dbReference>
<proteinExistence type="inferred from homology"/>
<evidence type="ECO:0000256" key="8">
    <source>
        <dbReference type="ARBA" id="ARBA00022777"/>
    </source>
</evidence>
<dbReference type="GO" id="GO:0046872">
    <property type="term" value="F:metal ion binding"/>
    <property type="evidence" value="ECO:0007669"/>
    <property type="project" value="UniProtKB-KW"/>
</dbReference>
<evidence type="ECO:0000256" key="3">
    <source>
        <dbReference type="ARBA" id="ARBA00012513"/>
    </source>
</evidence>
<keyword evidence="7" id="KW-0547">Nucleotide-binding</keyword>
<evidence type="ECO:0000256" key="12">
    <source>
        <dbReference type="ARBA" id="ARBA00048679"/>
    </source>
</evidence>
<dbReference type="Gene3D" id="3.30.200.20">
    <property type="entry name" value="Phosphorylase Kinase, domain 1"/>
    <property type="match status" value="1"/>
</dbReference>
<keyword evidence="4" id="KW-0723">Serine/threonine-protein kinase</keyword>
<dbReference type="CDD" id="cd05144">
    <property type="entry name" value="RIO2_C"/>
    <property type="match status" value="1"/>
</dbReference>
<dbReference type="OrthoDB" id="50101at2157"/>
<evidence type="ECO:0000313" key="14">
    <source>
        <dbReference type="EMBL" id="TSD09941.1"/>
    </source>
</evidence>
<dbReference type="GO" id="GO:0005829">
    <property type="term" value="C:cytosol"/>
    <property type="evidence" value="ECO:0007669"/>
    <property type="project" value="TreeGrafter"/>
</dbReference>
<dbReference type="GO" id="GO:0030688">
    <property type="term" value="C:preribosome, small subunit precursor"/>
    <property type="evidence" value="ECO:0007669"/>
    <property type="project" value="TreeGrafter"/>
</dbReference>
<feature type="domain" description="RIO kinase" evidence="13">
    <location>
        <begin position="65"/>
        <end position="291"/>
    </location>
</feature>
<dbReference type="InParanoid" id="A0A554MXU0"/>
<comment type="catalytic activity">
    <reaction evidence="11">
        <text>L-threonyl-[protein] + ATP = O-phospho-L-threonyl-[protein] + ADP + H(+)</text>
        <dbReference type="Rhea" id="RHEA:46608"/>
        <dbReference type="Rhea" id="RHEA-COMP:11060"/>
        <dbReference type="Rhea" id="RHEA-COMP:11605"/>
        <dbReference type="ChEBI" id="CHEBI:15378"/>
        <dbReference type="ChEBI" id="CHEBI:30013"/>
        <dbReference type="ChEBI" id="CHEBI:30616"/>
        <dbReference type="ChEBI" id="CHEBI:61977"/>
        <dbReference type="ChEBI" id="CHEBI:456216"/>
        <dbReference type="EC" id="2.7.11.1"/>
    </reaction>
</comment>
<evidence type="ECO:0000256" key="11">
    <source>
        <dbReference type="ARBA" id="ARBA00047899"/>
    </source>
</evidence>
<name>A0A554MXU0_9EURY</name>
<dbReference type="SUPFAM" id="SSF46785">
    <property type="entry name" value="Winged helix' DNA-binding domain"/>
    <property type="match status" value="1"/>
</dbReference>
<dbReference type="InterPro" id="IPR018934">
    <property type="entry name" value="RIO_dom"/>
</dbReference>
<sequence length="301" mass="34375">MVRNVAGEMAELEPEDFHLLSGLEHGMRFSRWVAEGKLPGFSGLDSENVDYRLDRCERRGLVERKTIQYTGYRLTFEGYDALALHTFAERETIDGVGSSLGVGKESDVYEARSFQPLALKYHREGYTNFREVDKERDYTSDKEHISWFYTARKAAEREYEALEALYPDVQVPRPVDGNRHAIVMEKMDGVELSRAGLTDEQVVPVLDLVLEQMTAAYREGLVHADMSEYNVFVAADGVTVFDWPQAVPTDHENAEELLARDIENLLGYFARKYPHETPDIDERALATAIRDDSFETVRTFA</sequence>
<keyword evidence="6" id="KW-0479">Metal-binding</keyword>
<evidence type="ECO:0000256" key="10">
    <source>
        <dbReference type="ARBA" id="ARBA00022842"/>
    </source>
</evidence>
<comment type="catalytic activity">
    <reaction evidence="12">
        <text>L-seryl-[protein] + ATP = O-phospho-L-seryl-[protein] + ADP + H(+)</text>
        <dbReference type="Rhea" id="RHEA:17989"/>
        <dbReference type="Rhea" id="RHEA-COMP:9863"/>
        <dbReference type="Rhea" id="RHEA-COMP:11604"/>
        <dbReference type="ChEBI" id="CHEBI:15378"/>
        <dbReference type="ChEBI" id="CHEBI:29999"/>
        <dbReference type="ChEBI" id="CHEBI:30616"/>
        <dbReference type="ChEBI" id="CHEBI:83421"/>
        <dbReference type="ChEBI" id="CHEBI:456216"/>
        <dbReference type="EC" id="2.7.11.1"/>
    </reaction>
</comment>
<gene>
    <name evidence="14" type="ORF">DP107_13185</name>
</gene>
<comment type="similarity">
    <text evidence="2">Belongs to the protein kinase superfamily. RIO-type Ser/Thr kinase family.</text>
</comment>
<dbReference type="InterPro" id="IPR030484">
    <property type="entry name" value="Rio2"/>
</dbReference>
<dbReference type="InterPro" id="IPR036388">
    <property type="entry name" value="WH-like_DNA-bd_sf"/>
</dbReference>
<dbReference type="Gene3D" id="1.10.10.10">
    <property type="entry name" value="Winged helix-like DNA-binding domain superfamily/Winged helix DNA-binding domain"/>
    <property type="match status" value="1"/>
</dbReference>
<keyword evidence="10" id="KW-0460">Magnesium</keyword>
<evidence type="ECO:0000256" key="9">
    <source>
        <dbReference type="ARBA" id="ARBA00022840"/>
    </source>
</evidence>
<dbReference type="SMART" id="SM00090">
    <property type="entry name" value="RIO"/>
    <property type="match status" value="1"/>
</dbReference>
<dbReference type="EC" id="2.7.11.1" evidence="3"/>
<dbReference type="FunFam" id="3.30.200.20:FF:000052">
    <property type="entry name" value="Serine/threonine-protein kinase RIO2"/>
    <property type="match status" value="1"/>
</dbReference>
<dbReference type="RefSeq" id="WP_144262630.1">
    <property type="nucleotide sequence ID" value="NZ_QMDX01000009.1"/>
</dbReference>
<comment type="caution">
    <text evidence="14">The sequence shown here is derived from an EMBL/GenBank/DDBJ whole genome shotgun (WGS) entry which is preliminary data.</text>
</comment>
<keyword evidence="15" id="KW-1185">Reference proteome</keyword>
<dbReference type="Proteomes" id="UP000319894">
    <property type="component" value="Unassembled WGS sequence"/>
</dbReference>
<comment type="cofactor">
    <cofactor evidence="1">
        <name>Mg(2+)</name>
        <dbReference type="ChEBI" id="CHEBI:18420"/>
    </cofactor>
</comment>
<keyword evidence="5" id="KW-0808">Transferase</keyword>